<dbReference type="EMBL" id="QFOZ01000001">
    <property type="protein sequence ID" value="PZP89779.1"/>
    <property type="molecule type" value="Genomic_DNA"/>
</dbReference>
<comment type="pathway">
    <text evidence="1">Cofactor biosynthesis; thiamine diphosphate biosynthesis; thiamine diphosphate from thiamine phosphate: step 1/1.</text>
</comment>
<dbReference type="Proteomes" id="UP000248606">
    <property type="component" value="Unassembled WGS sequence"/>
</dbReference>
<comment type="function">
    <text evidence="1">Catalyzes the ATP-dependent phosphorylation of thiamine-monophosphate (TMP) to form thiamine-pyrophosphate (TPP), the active form of vitamin B1.</text>
</comment>
<comment type="caution">
    <text evidence="3">The sequence shown here is derived from an EMBL/GenBank/DDBJ whole genome shotgun (WGS) entry which is preliminary data.</text>
</comment>
<feature type="binding site" evidence="1">
    <location>
        <position position="96"/>
    </location>
    <ligand>
        <name>Mg(2+)</name>
        <dbReference type="ChEBI" id="CHEBI:18420"/>
        <label>4</label>
    </ligand>
</feature>
<dbReference type="GO" id="GO:0009229">
    <property type="term" value="P:thiamine diphosphate biosynthetic process"/>
    <property type="evidence" value="ECO:0007669"/>
    <property type="project" value="UniProtKB-UniRule"/>
</dbReference>
<feature type="binding site" evidence="1">
    <location>
        <position position="365"/>
    </location>
    <ligand>
        <name>substrate</name>
    </ligand>
</feature>
<dbReference type="EC" id="2.7.4.16" evidence="1"/>
<dbReference type="UniPathway" id="UPA00060">
    <property type="reaction ID" value="UER00142"/>
</dbReference>
<feature type="binding site" evidence="1">
    <location>
        <position position="242"/>
    </location>
    <ligand>
        <name>Mg(2+)</name>
        <dbReference type="ChEBI" id="CHEBI:18420"/>
        <label>3</label>
    </ligand>
</feature>
<feature type="binding site" evidence="1">
    <location>
        <position position="144"/>
    </location>
    <ligand>
        <name>Mg(2+)</name>
        <dbReference type="ChEBI" id="CHEBI:18420"/>
        <label>1</label>
    </ligand>
</feature>
<feature type="binding site" evidence="1">
    <location>
        <position position="96"/>
    </location>
    <ligand>
        <name>Mg(2+)</name>
        <dbReference type="ChEBI" id="CHEBI:18420"/>
        <label>2</label>
    </ligand>
</feature>
<feature type="binding site" evidence="1">
    <location>
        <position position="66"/>
    </location>
    <ligand>
        <name>Mg(2+)</name>
        <dbReference type="ChEBI" id="CHEBI:18420"/>
        <label>1</label>
    </ligand>
</feature>
<keyword evidence="1" id="KW-0547">Nucleotide-binding</keyword>
<dbReference type="PANTHER" id="PTHR30270">
    <property type="entry name" value="THIAMINE-MONOPHOSPHATE KINASE"/>
    <property type="match status" value="1"/>
</dbReference>
<dbReference type="InterPro" id="IPR006283">
    <property type="entry name" value="ThiL-like"/>
</dbReference>
<dbReference type="GO" id="GO:0005524">
    <property type="term" value="F:ATP binding"/>
    <property type="evidence" value="ECO:0007669"/>
    <property type="project" value="UniProtKB-UniRule"/>
</dbReference>
<keyword evidence="1" id="KW-0808">Transferase</keyword>
<keyword evidence="1 3" id="KW-0418">Kinase</keyword>
<proteinExistence type="inferred from homology"/>
<feature type="binding site" evidence="1">
    <location>
        <position position="65"/>
    </location>
    <ligand>
        <name>Mg(2+)</name>
        <dbReference type="ChEBI" id="CHEBI:18420"/>
        <label>4</label>
    </ligand>
</feature>
<dbReference type="HAMAP" id="MF_02128">
    <property type="entry name" value="TMP_kinase"/>
    <property type="match status" value="1"/>
</dbReference>
<dbReference type="Gene3D" id="3.90.650.10">
    <property type="entry name" value="PurM-like C-terminal domain"/>
    <property type="match status" value="1"/>
</dbReference>
<dbReference type="SUPFAM" id="SSF56042">
    <property type="entry name" value="PurM C-terminal domain-like"/>
    <property type="match status" value="1"/>
</dbReference>
<evidence type="ECO:0000313" key="4">
    <source>
        <dbReference type="Proteomes" id="UP000248606"/>
    </source>
</evidence>
<feature type="binding site" evidence="1">
    <location>
        <position position="244"/>
    </location>
    <ligand>
        <name>ATP</name>
        <dbReference type="ChEBI" id="CHEBI:30616"/>
    </ligand>
</feature>
<feature type="binding site" evidence="1">
    <location>
        <position position="316"/>
    </location>
    <ligand>
        <name>substrate</name>
    </ligand>
</feature>
<dbReference type="InterPro" id="IPR036921">
    <property type="entry name" value="PurM-like_N_sf"/>
</dbReference>
<feature type="binding site" evidence="1">
    <location>
        <position position="51"/>
    </location>
    <ligand>
        <name>Mg(2+)</name>
        <dbReference type="ChEBI" id="CHEBI:18420"/>
        <label>3</label>
    </ligand>
</feature>
<organism evidence="3 4">
    <name type="scientific">Lawsonella clevelandensis</name>
    <dbReference type="NCBI Taxonomy" id="1528099"/>
    <lineage>
        <taxon>Bacteria</taxon>
        <taxon>Bacillati</taxon>
        <taxon>Actinomycetota</taxon>
        <taxon>Actinomycetes</taxon>
        <taxon>Mycobacteriales</taxon>
        <taxon>Lawsonellaceae</taxon>
        <taxon>Lawsonella</taxon>
    </lineage>
</organism>
<keyword evidence="1" id="KW-0460">Magnesium</keyword>
<evidence type="ECO:0000259" key="2">
    <source>
        <dbReference type="Pfam" id="PF00586"/>
    </source>
</evidence>
<feature type="binding site" evidence="1">
    <location>
        <position position="96"/>
    </location>
    <ligand>
        <name>Mg(2+)</name>
        <dbReference type="ChEBI" id="CHEBI:18420"/>
        <label>3</label>
    </ligand>
</feature>
<dbReference type="PIRSF" id="PIRSF005303">
    <property type="entry name" value="Thiam_monoph_kin"/>
    <property type="match status" value="1"/>
</dbReference>
<comment type="miscellaneous">
    <text evidence="1">Reaction mechanism of ThiL seems to utilize a direct, inline transfer of the gamma-phosphate of ATP to TMP rather than a phosphorylated enzyme intermediate.</text>
</comment>
<keyword evidence="1" id="KW-0479">Metal-binding</keyword>
<dbReference type="AlphaFoldDB" id="A0A2W5KKL4"/>
<evidence type="ECO:0000256" key="1">
    <source>
        <dbReference type="HAMAP-Rule" id="MF_02128"/>
    </source>
</evidence>
<feature type="domain" description="PurM-like N-terminal" evidence="2">
    <location>
        <begin position="49"/>
        <end position="161"/>
    </location>
</feature>
<reference evidence="3 4" key="1">
    <citation type="submission" date="2017-08" db="EMBL/GenBank/DDBJ databases">
        <title>Infants hospitalized years apart are colonized by the same room-sourced microbial strains.</title>
        <authorList>
            <person name="Brooks B."/>
            <person name="Olm M.R."/>
            <person name="Firek B.A."/>
            <person name="Baker R."/>
            <person name="Thomas B.C."/>
            <person name="Morowitz M.J."/>
            <person name="Banfield J.F."/>
        </authorList>
    </citation>
    <scope>NUCLEOTIDE SEQUENCE [LARGE SCALE GENOMIC DNA]</scope>
    <source>
        <strain evidence="3">S2_006_000_R1_57</strain>
    </source>
</reference>
<dbReference type="GO" id="GO:0009228">
    <property type="term" value="P:thiamine biosynthetic process"/>
    <property type="evidence" value="ECO:0007669"/>
    <property type="project" value="UniProtKB-KW"/>
</dbReference>
<dbReference type="RefSeq" id="WP_290595436.1">
    <property type="nucleotide sequence ID" value="NZ_CAKZIO010000003.1"/>
</dbReference>
<feature type="binding site" evidence="1">
    <location>
        <position position="67"/>
    </location>
    <ligand>
        <name>Mg(2+)</name>
        <dbReference type="ChEBI" id="CHEBI:18420"/>
        <label>2</label>
    </ligand>
</feature>
<accession>A0A2W5KKL4</accession>
<keyword evidence="1" id="KW-0067">ATP-binding</keyword>
<name>A0A2W5KKL4_9ACTN</name>
<dbReference type="InterPro" id="IPR016188">
    <property type="entry name" value="PurM-like_N"/>
</dbReference>
<feature type="binding site" evidence="1">
    <location>
        <position position="74"/>
    </location>
    <ligand>
        <name>substrate</name>
    </ligand>
</feature>
<gene>
    <name evidence="1" type="primary">thiL</name>
    <name evidence="3" type="ORF">DI579_01035</name>
</gene>
<dbReference type="CDD" id="cd02194">
    <property type="entry name" value="ThiL"/>
    <property type="match status" value="1"/>
</dbReference>
<comment type="catalytic activity">
    <reaction evidence="1">
        <text>thiamine phosphate + ATP = thiamine diphosphate + ADP</text>
        <dbReference type="Rhea" id="RHEA:15913"/>
        <dbReference type="ChEBI" id="CHEBI:30616"/>
        <dbReference type="ChEBI" id="CHEBI:37575"/>
        <dbReference type="ChEBI" id="CHEBI:58937"/>
        <dbReference type="ChEBI" id="CHEBI:456216"/>
        <dbReference type="EC" id="2.7.4.16"/>
    </reaction>
</comment>
<keyword evidence="1" id="KW-0784">Thiamine biosynthesis</keyword>
<dbReference type="PANTHER" id="PTHR30270:SF0">
    <property type="entry name" value="THIAMINE-MONOPHOSPHATE KINASE"/>
    <property type="match status" value="1"/>
</dbReference>
<comment type="similarity">
    <text evidence="1">Belongs to the thiamine-monophosphate kinase family.</text>
</comment>
<sequence length="369" mass="38589">MVSADPIVAATTNTDLPDTGSTVADIGEFALIDSVTCQPQHSSTILGPGDDAAIVSARNSRAVVSTDILIEGEHFRRDWSDPYSIGRRAIAQNAADIEAMGAHPTGYVVALAAPRDTPATFITEIGRGTVAEAHRSGADIVGGDFSAAQHIVISVTALGEIVPPVHMPVLQNTAGVEEDIAFAGILGWSAAGLDILSGTFGQRGGFLRHPLVQRACELYRCPHPPYGYGARAAADGATAMTDVSDGLLVDLQRVIQRSNDTTGAGSTMFTADLSYEKITEIAGESLRELATVCAAYSSHAMEEEQLLRTWVLSGGEDHGLLAFFPHNSALPGGFHKIGTTSTAMAADSAHLISMDGNGISTIEGWESFA</sequence>
<dbReference type="GO" id="GO:0000287">
    <property type="term" value="F:magnesium ion binding"/>
    <property type="evidence" value="ECO:0007669"/>
    <property type="project" value="UniProtKB-UniRule"/>
</dbReference>
<feature type="binding site" evidence="1">
    <location>
        <position position="245"/>
    </location>
    <ligand>
        <name>Mg(2+)</name>
        <dbReference type="ChEBI" id="CHEBI:18420"/>
        <label>5</label>
    </ligand>
</feature>
<feature type="binding site" evidence="1">
    <location>
        <position position="67"/>
    </location>
    <ligand>
        <name>Mg(2+)</name>
        <dbReference type="ChEBI" id="CHEBI:18420"/>
        <label>1</label>
    </ligand>
</feature>
<feature type="binding site" evidence="1">
    <location>
        <position position="51"/>
    </location>
    <ligand>
        <name>Mg(2+)</name>
        <dbReference type="ChEBI" id="CHEBI:18420"/>
        <label>4</label>
    </ligand>
</feature>
<dbReference type="Pfam" id="PF00586">
    <property type="entry name" value="AIRS"/>
    <property type="match status" value="1"/>
</dbReference>
<dbReference type="GO" id="GO:0009030">
    <property type="term" value="F:thiamine-phosphate kinase activity"/>
    <property type="evidence" value="ECO:0007669"/>
    <property type="project" value="UniProtKB-UniRule"/>
</dbReference>
<feature type="binding site" evidence="1">
    <location>
        <begin position="143"/>
        <end position="144"/>
    </location>
    <ligand>
        <name>ATP</name>
        <dbReference type="ChEBI" id="CHEBI:30616"/>
    </ligand>
</feature>
<dbReference type="SUPFAM" id="SSF55326">
    <property type="entry name" value="PurM N-terminal domain-like"/>
    <property type="match status" value="1"/>
</dbReference>
<dbReference type="InterPro" id="IPR036676">
    <property type="entry name" value="PurM-like_C_sf"/>
</dbReference>
<protein>
    <recommendedName>
        <fullName evidence="1">Thiamine-monophosphate kinase</fullName>
        <shortName evidence="1">TMP kinase</shortName>
        <shortName evidence="1">Thiamine-phosphate kinase</shortName>
        <ecNumber evidence="1">2.7.4.16</ecNumber>
    </recommendedName>
</protein>
<comment type="caution">
    <text evidence="1">Lacks conserved residue(s) required for the propagation of feature annotation.</text>
</comment>
<dbReference type="Gene3D" id="3.30.1330.10">
    <property type="entry name" value="PurM-like, N-terminal domain"/>
    <property type="match status" value="1"/>
</dbReference>
<evidence type="ECO:0000313" key="3">
    <source>
        <dbReference type="EMBL" id="PZP89779.1"/>
    </source>
</evidence>